<evidence type="ECO:0008006" key="5">
    <source>
        <dbReference type="Google" id="ProtNLM"/>
    </source>
</evidence>
<protein>
    <recommendedName>
        <fullName evidence="5">DUF1351 domain-containing protein</fullName>
    </recommendedName>
</protein>
<evidence type="ECO:0000313" key="3">
    <source>
        <dbReference type="EMBL" id="KFL31417.1"/>
    </source>
</evidence>
<reference evidence="3 4" key="1">
    <citation type="submission" date="2014-08" db="EMBL/GenBank/DDBJ databases">
        <authorList>
            <person name="Hassan Y.I."/>
            <person name="Lepp D."/>
            <person name="Zhou T."/>
        </authorList>
    </citation>
    <scope>NUCLEOTIDE SEQUENCE [LARGE SCALE GENOMIC DNA]</scope>
    <source>
        <strain evidence="3 4">IFO13584</strain>
    </source>
</reference>
<feature type="region of interest" description="Disordered" evidence="2">
    <location>
        <begin position="300"/>
        <end position="319"/>
    </location>
</feature>
<dbReference type="AlphaFoldDB" id="A0A087M3G4"/>
<organism evidence="3 4">
    <name type="scientific">Devosia riboflavina</name>
    <dbReference type="NCBI Taxonomy" id="46914"/>
    <lineage>
        <taxon>Bacteria</taxon>
        <taxon>Pseudomonadati</taxon>
        <taxon>Pseudomonadota</taxon>
        <taxon>Alphaproteobacteria</taxon>
        <taxon>Hyphomicrobiales</taxon>
        <taxon>Devosiaceae</taxon>
        <taxon>Devosia</taxon>
    </lineage>
</organism>
<dbReference type="EMBL" id="JQGC01000006">
    <property type="protein sequence ID" value="KFL31417.1"/>
    <property type="molecule type" value="Genomic_DNA"/>
</dbReference>
<gene>
    <name evidence="3" type="ORF">JP75_07600</name>
</gene>
<accession>A0A087M3G4</accession>
<keyword evidence="1" id="KW-0175">Coiled coil</keyword>
<name>A0A087M3G4_9HYPH</name>
<evidence type="ECO:0000313" key="4">
    <source>
        <dbReference type="Proteomes" id="UP000028981"/>
    </source>
</evidence>
<feature type="coiled-coil region" evidence="1">
    <location>
        <begin position="75"/>
        <end position="102"/>
    </location>
</feature>
<sequence>MSSATTSIAVLVETTPALVFNDPAKADELFAHIEQEITTAPVDLASDKGRKAVASLAYKISRTKTAIDDAGAELIQEANKKVQSVNAERRKLRNRLDALRDKARKPLDDWEAEQAKRKTQCQAIVDGLKQAGKVTIEDTTETLRARIKQVQNTELHLDYLGDFFDVASDARDTSLAILNSALQRQIHLDEERIELARLREEAERRNAAEAAERKAREDAERKAAYVDAQIKHIVNCGLGLIDGRPYPIIILRRELQEKVVIDESFGDRREEAEAAKLAALKSLDDVEERQRVEQVAAEEARAAEAEADAQRREREAAQRVLDEAEAQRLREEEEADARAADQRHRTTIMLDAEEAVMRAAGIGKDKAWKIITAIAAGSIPHTTIKF</sequence>
<feature type="coiled-coil region" evidence="1">
    <location>
        <begin position="188"/>
        <end position="218"/>
    </location>
</feature>
<comment type="caution">
    <text evidence="3">The sequence shown here is derived from an EMBL/GenBank/DDBJ whole genome shotgun (WGS) entry which is preliminary data.</text>
</comment>
<dbReference type="Proteomes" id="UP000028981">
    <property type="component" value="Unassembled WGS sequence"/>
</dbReference>
<keyword evidence="4" id="KW-1185">Reference proteome</keyword>
<evidence type="ECO:0000256" key="1">
    <source>
        <dbReference type="SAM" id="Coils"/>
    </source>
</evidence>
<evidence type="ECO:0000256" key="2">
    <source>
        <dbReference type="SAM" id="MobiDB-lite"/>
    </source>
</evidence>
<proteinExistence type="predicted"/>